<dbReference type="Gene3D" id="1.20.1250.20">
    <property type="entry name" value="MFS general substrate transporter like domains"/>
    <property type="match status" value="1"/>
</dbReference>
<comment type="caution">
    <text evidence="9">The sequence shown here is derived from an EMBL/GenBank/DDBJ whole genome shotgun (WGS) entry which is preliminary data.</text>
</comment>
<dbReference type="PROSITE" id="PS50850">
    <property type="entry name" value="MFS"/>
    <property type="match status" value="1"/>
</dbReference>
<reference evidence="9 10" key="1">
    <citation type="journal article" date="2015" name="Genome Announc.">
        <title>Expanding the biotechnology potential of lactobacilli through comparative genomics of 213 strains and associated genera.</title>
        <authorList>
            <person name="Sun Z."/>
            <person name="Harris H.M."/>
            <person name="McCann A."/>
            <person name="Guo C."/>
            <person name="Argimon S."/>
            <person name="Zhang W."/>
            <person name="Yang X."/>
            <person name="Jeffery I.B."/>
            <person name="Cooney J.C."/>
            <person name="Kagawa T.F."/>
            <person name="Liu W."/>
            <person name="Song Y."/>
            <person name="Salvetti E."/>
            <person name="Wrobel A."/>
            <person name="Rasinkangas P."/>
            <person name="Parkhill J."/>
            <person name="Rea M.C."/>
            <person name="O'Sullivan O."/>
            <person name="Ritari J."/>
            <person name="Douillard F.P."/>
            <person name="Paul Ross R."/>
            <person name="Yang R."/>
            <person name="Briner A.E."/>
            <person name="Felis G.E."/>
            <person name="de Vos W.M."/>
            <person name="Barrangou R."/>
            <person name="Klaenhammer T.R."/>
            <person name="Caufield P.W."/>
            <person name="Cui Y."/>
            <person name="Zhang H."/>
            <person name="O'Toole P.W."/>
        </authorList>
    </citation>
    <scope>NUCLEOTIDE SEQUENCE [LARGE SCALE GENOMIC DNA]</scope>
    <source>
        <strain evidence="9 10">DSM 19971</strain>
    </source>
</reference>
<keyword evidence="4 7" id="KW-0812">Transmembrane</keyword>
<feature type="transmembrane region" description="Helical" evidence="7">
    <location>
        <begin position="225"/>
        <end position="243"/>
    </location>
</feature>
<comment type="subcellular location">
    <subcellularLocation>
        <location evidence="1">Cell membrane</location>
        <topology evidence="1">Multi-pass membrane protein</topology>
    </subcellularLocation>
</comment>
<dbReference type="EMBL" id="AZEG01000054">
    <property type="protein sequence ID" value="KRL33094.1"/>
    <property type="molecule type" value="Genomic_DNA"/>
</dbReference>
<evidence type="ECO:0000256" key="4">
    <source>
        <dbReference type="ARBA" id="ARBA00022692"/>
    </source>
</evidence>
<keyword evidence="6 7" id="KW-0472">Membrane</keyword>
<dbReference type="GO" id="GO:0022857">
    <property type="term" value="F:transmembrane transporter activity"/>
    <property type="evidence" value="ECO:0007669"/>
    <property type="project" value="InterPro"/>
</dbReference>
<name>A0A0R1PL55_9LACO</name>
<feature type="transmembrane region" description="Helical" evidence="7">
    <location>
        <begin position="263"/>
        <end position="283"/>
    </location>
</feature>
<feature type="transmembrane region" description="Helical" evidence="7">
    <location>
        <begin position="7"/>
        <end position="31"/>
    </location>
</feature>
<gene>
    <name evidence="9" type="ORF">FD20_GL002028</name>
</gene>
<feature type="domain" description="Major facilitator superfamily (MFS) profile" evidence="8">
    <location>
        <begin position="1"/>
        <end position="410"/>
    </location>
</feature>
<evidence type="ECO:0000259" key="8">
    <source>
        <dbReference type="PROSITE" id="PS50850"/>
    </source>
</evidence>
<feature type="transmembrane region" description="Helical" evidence="7">
    <location>
        <begin position="350"/>
        <end position="372"/>
    </location>
</feature>
<feature type="transmembrane region" description="Helical" evidence="7">
    <location>
        <begin position="317"/>
        <end position="338"/>
    </location>
</feature>
<sequence length="410" mass="44826">MKKEKEFITILILECISVIGSYMTTYVLNIWTWHRFGTVSTLVAVNMALMLPLVVISPFSGILIDRVGKKRLLIVSNTIMAIATFLLLNAFYFDKLTMGEVIVYGIAQSLVNSLKTPLITSLTSSMVRKENIKRINGLAQSTLAVSQIFGPILGSLLLKIEGYSLVVFLDAISYLIISIPLFFFAIPTDTHKGKSIIKDLMTGITILKSDNYLKILAILDASGNLFAPFIVTLLLPMTSKYWISDISSLAMNSGFSLTSNTLYGFLSALLFIGTLIGGITFSWRGGFRKNYNNLIFGYLGAAISIIVAASTNLFVGIIGLLMSGFVVPYVNATMYAVLMDKVPTTNQGKVFTLYNALSIGTYPIGLLVINVLGDIPSYQILLIGGFSNFLVSLTCLIFGRLSLHIVDIES</sequence>
<protein>
    <recommendedName>
        <fullName evidence="8">Major facilitator superfamily (MFS) profile domain-containing protein</fullName>
    </recommendedName>
</protein>
<dbReference type="PANTHER" id="PTHR23513:SF11">
    <property type="entry name" value="STAPHYLOFERRIN A TRANSPORTER"/>
    <property type="match status" value="1"/>
</dbReference>
<dbReference type="STRING" id="1423812.FD20_GL002028"/>
<feature type="transmembrane region" description="Helical" evidence="7">
    <location>
        <begin position="378"/>
        <end position="399"/>
    </location>
</feature>
<dbReference type="CDD" id="cd06173">
    <property type="entry name" value="MFS_MefA_like"/>
    <property type="match status" value="1"/>
</dbReference>
<organism evidence="9 10">
    <name type="scientific">Liquorilactobacillus uvarum DSM 19971</name>
    <dbReference type="NCBI Taxonomy" id="1423812"/>
    <lineage>
        <taxon>Bacteria</taxon>
        <taxon>Bacillati</taxon>
        <taxon>Bacillota</taxon>
        <taxon>Bacilli</taxon>
        <taxon>Lactobacillales</taxon>
        <taxon>Lactobacillaceae</taxon>
        <taxon>Liquorilactobacillus</taxon>
    </lineage>
</organism>
<dbReference type="PANTHER" id="PTHR23513">
    <property type="entry name" value="INTEGRAL MEMBRANE EFFLUX PROTEIN-RELATED"/>
    <property type="match status" value="1"/>
</dbReference>
<dbReference type="InterPro" id="IPR036259">
    <property type="entry name" value="MFS_trans_sf"/>
</dbReference>
<dbReference type="AlphaFoldDB" id="A0A0R1PL55"/>
<evidence type="ECO:0000256" key="3">
    <source>
        <dbReference type="ARBA" id="ARBA00022475"/>
    </source>
</evidence>
<dbReference type="InterPro" id="IPR011701">
    <property type="entry name" value="MFS"/>
</dbReference>
<evidence type="ECO:0000256" key="1">
    <source>
        <dbReference type="ARBA" id="ARBA00004651"/>
    </source>
</evidence>
<feature type="transmembrane region" description="Helical" evidence="7">
    <location>
        <begin position="43"/>
        <end position="64"/>
    </location>
</feature>
<accession>A0A0R1PL55</accession>
<keyword evidence="10" id="KW-1185">Reference proteome</keyword>
<evidence type="ECO:0000256" key="7">
    <source>
        <dbReference type="SAM" id="Phobius"/>
    </source>
</evidence>
<dbReference type="SUPFAM" id="SSF103473">
    <property type="entry name" value="MFS general substrate transporter"/>
    <property type="match status" value="1"/>
</dbReference>
<keyword evidence="3" id="KW-1003">Cell membrane</keyword>
<feature type="transmembrane region" description="Helical" evidence="7">
    <location>
        <begin position="71"/>
        <end position="92"/>
    </location>
</feature>
<evidence type="ECO:0000313" key="10">
    <source>
        <dbReference type="Proteomes" id="UP000051155"/>
    </source>
</evidence>
<feature type="transmembrane region" description="Helical" evidence="7">
    <location>
        <begin position="163"/>
        <end position="186"/>
    </location>
</feature>
<dbReference type="PATRIC" id="fig|1423812.3.peg.2154"/>
<evidence type="ECO:0000256" key="5">
    <source>
        <dbReference type="ARBA" id="ARBA00022989"/>
    </source>
</evidence>
<keyword evidence="2" id="KW-0813">Transport</keyword>
<proteinExistence type="predicted"/>
<dbReference type="Proteomes" id="UP000051155">
    <property type="component" value="Unassembled WGS sequence"/>
</dbReference>
<dbReference type="Pfam" id="PF07690">
    <property type="entry name" value="MFS_1"/>
    <property type="match status" value="1"/>
</dbReference>
<evidence type="ECO:0000256" key="2">
    <source>
        <dbReference type="ARBA" id="ARBA00022448"/>
    </source>
</evidence>
<dbReference type="OrthoDB" id="9775268at2"/>
<evidence type="ECO:0000313" key="9">
    <source>
        <dbReference type="EMBL" id="KRL33094.1"/>
    </source>
</evidence>
<dbReference type="GO" id="GO:0005886">
    <property type="term" value="C:plasma membrane"/>
    <property type="evidence" value="ECO:0007669"/>
    <property type="project" value="UniProtKB-SubCell"/>
</dbReference>
<dbReference type="RefSeq" id="WP_057738777.1">
    <property type="nucleotide sequence ID" value="NZ_AZEG01000054.1"/>
</dbReference>
<dbReference type="InterPro" id="IPR020846">
    <property type="entry name" value="MFS_dom"/>
</dbReference>
<evidence type="ECO:0000256" key="6">
    <source>
        <dbReference type="ARBA" id="ARBA00023136"/>
    </source>
</evidence>
<feature type="transmembrane region" description="Helical" evidence="7">
    <location>
        <begin position="295"/>
        <end position="311"/>
    </location>
</feature>
<keyword evidence="5 7" id="KW-1133">Transmembrane helix</keyword>